<accession>A0A1W1VV35</accession>
<dbReference type="InterPro" id="IPR029063">
    <property type="entry name" value="SAM-dependent_MTases_sf"/>
</dbReference>
<dbReference type="InterPro" id="IPR013217">
    <property type="entry name" value="Methyltransf_12"/>
</dbReference>
<proteinExistence type="predicted"/>
<dbReference type="CDD" id="cd02440">
    <property type="entry name" value="AdoMet_MTases"/>
    <property type="match status" value="1"/>
</dbReference>
<dbReference type="AlphaFoldDB" id="A0A1W1VV35"/>
<dbReference type="GO" id="GO:0008168">
    <property type="term" value="F:methyltransferase activity"/>
    <property type="evidence" value="ECO:0007669"/>
    <property type="project" value="UniProtKB-KW"/>
</dbReference>
<dbReference type="Pfam" id="PF08242">
    <property type="entry name" value="Methyltransf_12"/>
    <property type="match status" value="1"/>
</dbReference>
<keyword evidence="3" id="KW-1185">Reference proteome</keyword>
<keyword evidence="2" id="KW-0808">Transferase</keyword>
<dbReference type="OrthoDB" id="9804312at2"/>
<evidence type="ECO:0000313" key="2">
    <source>
        <dbReference type="EMBL" id="SMB97237.1"/>
    </source>
</evidence>
<name>A0A1W1VV35_9BACT</name>
<keyword evidence="2" id="KW-0489">Methyltransferase</keyword>
<evidence type="ECO:0000313" key="3">
    <source>
        <dbReference type="Proteomes" id="UP000192266"/>
    </source>
</evidence>
<dbReference type="Proteomes" id="UP000192266">
    <property type="component" value="Unassembled WGS sequence"/>
</dbReference>
<evidence type="ECO:0000259" key="1">
    <source>
        <dbReference type="Pfam" id="PF08242"/>
    </source>
</evidence>
<dbReference type="GO" id="GO:0032259">
    <property type="term" value="P:methylation"/>
    <property type="evidence" value="ECO:0007669"/>
    <property type="project" value="UniProtKB-KW"/>
</dbReference>
<reference evidence="2 3" key="1">
    <citation type="submission" date="2017-04" db="EMBL/GenBank/DDBJ databases">
        <authorList>
            <person name="Afonso C.L."/>
            <person name="Miller P.J."/>
            <person name="Scott M.A."/>
            <person name="Spackman E."/>
            <person name="Goraichik I."/>
            <person name="Dimitrov K.M."/>
            <person name="Suarez D.L."/>
            <person name="Swayne D.E."/>
        </authorList>
    </citation>
    <scope>NUCLEOTIDE SEQUENCE [LARGE SCALE GENOMIC DNA]</scope>
    <source>
        <strain evidence="2 3">DSM 11622</strain>
    </source>
</reference>
<dbReference type="SUPFAM" id="SSF53335">
    <property type="entry name" value="S-adenosyl-L-methionine-dependent methyltransferases"/>
    <property type="match status" value="1"/>
</dbReference>
<gene>
    <name evidence="2" type="ORF">SAMN00120144_0321</name>
</gene>
<dbReference type="STRING" id="645990.SAMN00120144_0321"/>
<dbReference type="PANTHER" id="PTHR43861">
    <property type="entry name" value="TRANS-ACONITATE 2-METHYLTRANSFERASE-RELATED"/>
    <property type="match status" value="1"/>
</dbReference>
<organism evidence="2 3">
    <name type="scientific">Hymenobacter roseosalivarius DSM 11622</name>
    <dbReference type="NCBI Taxonomy" id="645990"/>
    <lineage>
        <taxon>Bacteria</taxon>
        <taxon>Pseudomonadati</taxon>
        <taxon>Bacteroidota</taxon>
        <taxon>Cytophagia</taxon>
        <taxon>Cytophagales</taxon>
        <taxon>Hymenobacteraceae</taxon>
        <taxon>Hymenobacter</taxon>
    </lineage>
</organism>
<dbReference type="EMBL" id="FWWW01000075">
    <property type="protein sequence ID" value="SMB97237.1"/>
    <property type="molecule type" value="Genomic_DNA"/>
</dbReference>
<sequence>MKAQLRNTLARIYRSSERVVRENLHLYDSEDKLISDSQHYWERTDKEYIPGNAHWRGTGVFKNNDERWLKMGRHNYEMYRRLAGVATLDNQPTSIVDWGCGGGANAVHFAPGSSRYYGTDITSASVNECQKQLVQEGFHRFVPIQFEAGTPETVLSTITEPCDLFFSTYVFEIFPTKAYGSRVLDIAYKLLKPGGQAFIQIRYADNTPISQPHRWGYAQNLPHMVTYRIEEFWGNAISCGFEPQLVALEIEQEVKLGRRYAYYLLTKPA</sequence>
<protein>
    <submittedName>
        <fullName evidence="2">Methyltransferase type 12</fullName>
    </submittedName>
</protein>
<feature type="domain" description="Methyltransferase type 12" evidence="1">
    <location>
        <begin position="97"/>
        <end position="196"/>
    </location>
</feature>
<dbReference type="Gene3D" id="3.40.50.150">
    <property type="entry name" value="Vaccinia Virus protein VP39"/>
    <property type="match status" value="1"/>
</dbReference>
<dbReference type="PANTHER" id="PTHR43861:SF1">
    <property type="entry name" value="TRANS-ACONITATE 2-METHYLTRANSFERASE"/>
    <property type="match status" value="1"/>
</dbReference>
<dbReference type="RefSeq" id="WP_084446439.1">
    <property type="nucleotide sequence ID" value="NZ_FWWW01000075.1"/>
</dbReference>